<dbReference type="OrthoDB" id="1600472at2"/>
<dbReference type="RefSeq" id="WP_130425518.1">
    <property type="nucleotide sequence ID" value="NZ_SHKW01000008.1"/>
</dbReference>
<comment type="caution">
    <text evidence="1">The sequence shown here is derived from an EMBL/GenBank/DDBJ whole genome shotgun (WGS) entry which is preliminary data.</text>
</comment>
<evidence type="ECO:0000313" key="1">
    <source>
        <dbReference type="EMBL" id="RZU29054.1"/>
    </source>
</evidence>
<sequence length="89" mass="9948">MSHLSFQQICDLEPRVQALFDEAKAVHDDPAAESFCANTVWHRSGFKKRVSALAGFDATHPQLQTNEAYDTAYQTIYLALPNCRNCGCL</sequence>
<proteinExistence type="predicted"/>
<accession>A0A4Q7XYM7</accession>
<organism evidence="1 2">
    <name type="scientific">Edaphobacter modestus</name>
    <dbReference type="NCBI Taxonomy" id="388466"/>
    <lineage>
        <taxon>Bacteria</taxon>
        <taxon>Pseudomonadati</taxon>
        <taxon>Acidobacteriota</taxon>
        <taxon>Terriglobia</taxon>
        <taxon>Terriglobales</taxon>
        <taxon>Acidobacteriaceae</taxon>
        <taxon>Edaphobacter</taxon>
    </lineage>
</organism>
<keyword evidence="2" id="KW-1185">Reference proteome</keyword>
<evidence type="ECO:0000313" key="2">
    <source>
        <dbReference type="Proteomes" id="UP000292958"/>
    </source>
</evidence>
<reference evidence="1 2" key="1">
    <citation type="submission" date="2019-02" db="EMBL/GenBank/DDBJ databases">
        <title>Genomic Encyclopedia of Archaeal and Bacterial Type Strains, Phase II (KMG-II): from individual species to whole genera.</title>
        <authorList>
            <person name="Goeker M."/>
        </authorList>
    </citation>
    <scope>NUCLEOTIDE SEQUENCE [LARGE SCALE GENOMIC DNA]</scope>
    <source>
        <strain evidence="1 2">DSM 18101</strain>
    </source>
</reference>
<dbReference type="AlphaFoldDB" id="A0A4Q7XYM7"/>
<protein>
    <submittedName>
        <fullName evidence="1">Uncharacterized protein</fullName>
    </submittedName>
</protein>
<gene>
    <name evidence="1" type="ORF">BDD14_6648</name>
</gene>
<dbReference type="EMBL" id="SHKW01000008">
    <property type="protein sequence ID" value="RZU29054.1"/>
    <property type="molecule type" value="Genomic_DNA"/>
</dbReference>
<dbReference type="Proteomes" id="UP000292958">
    <property type="component" value="Unassembled WGS sequence"/>
</dbReference>
<name>A0A4Q7XYM7_9BACT</name>